<dbReference type="OrthoDB" id="546434at2759"/>
<evidence type="ECO:0000259" key="3">
    <source>
        <dbReference type="PROSITE" id="PS50009"/>
    </source>
</evidence>
<dbReference type="PROSITE" id="PS50009">
    <property type="entry name" value="RASGEF_CAT"/>
    <property type="match status" value="1"/>
</dbReference>
<proteinExistence type="predicted"/>
<dbReference type="GO" id="GO:0007265">
    <property type="term" value="P:Ras protein signal transduction"/>
    <property type="evidence" value="ECO:0007669"/>
    <property type="project" value="TreeGrafter"/>
</dbReference>
<dbReference type="PANTHER" id="PTHR23113:SF356">
    <property type="entry name" value="FI05912P-RELATED"/>
    <property type="match status" value="1"/>
</dbReference>
<feature type="non-terminal residue" evidence="5">
    <location>
        <position position="559"/>
    </location>
</feature>
<dbReference type="GO" id="GO:0005085">
    <property type="term" value="F:guanyl-nucleotide exchange factor activity"/>
    <property type="evidence" value="ECO:0007669"/>
    <property type="project" value="UniProtKB-KW"/>
</dbReference>
<evidence type="ECO:0000313" key="6">
    <source>
        <dbReference type="Proteomes" id="UP000673691"/>
    </source>
</evidence>
<accession>A0A8H7ZME9</accession>
<dbReference type="EMBL" id="JAEFCI010013071">
    <property type="protein sequence ID" value="KAG5455613.1"/>
    <property type="molecule type" value="Genomic_DNA"/>
</dbReference>
<keyword evidence="1 2" id="KW-0344">Guanine-nucleotide releasing factor</keyword>
<dbReference type="InterPro" id="IPR036964">
    <property type="entry name" value="RASGEF_cat_dom_sf"/>
</dbReference>
<sequence length="559" mass="62700">MPSGGFPKTVATEAELVERMGRIPEYTFGAPSIRRRVQPGILYKAISSKMFKKERESTENGSPLAFFTSTEEAAADAERLARSSFDISAPDGNAPFKFSSTSTLNAYVGSSVLPPLSGSVGCLANAGTWRDASDGGNALREEESKLTPVPAIFRKRTCSSPSSNPSTATLRRINFQTHTRTRSDGRLALEGDQGDATCHRITIALPAGRPPMILKIVATTVMENILLYTCNTCGLDFEKFTLEAAGGLVDVQLDRNVNYYAAVRGISDFAVVEKEKHYSLKWVTEDGKDTMVLQLIEKEYVHGTALYLFAGARNGSWVVMAATEDKLIERVTDGSLPPDYEFIDTVLLTFRSFMRPAEFFDRLVARFNAELPENAKPDDVQYFEKVKGPTQLRCIVTLEWWIEHYFQDFAEDKELRDDLADVVVQISGHLSYAERANRLKGLIEKKVCRWRSWAPEHFSSVFGALGTPRESLLMMGWRPTTGIYGSDEISFPVSWRQVESHENLTREHSRNSNRKSMESMVSLAMFTPEDLAQQLCLHDFELFRRIEAVEYLNHILGKT</sequence>
<dbReference type="AlphaFoldDB" id="A0A8H7ZME9"/>
<protein>
    <submittedName>
        <fullName evidence="5">Ras guanine nucleotide exchange factor domain-containing protein</fullName>
    </submittedName>
</protein>
<dbReference type="Gene3D" id="1.20.870.10">
    <property type="entry name" value="Son of sevenless (SoS) protein Chain: S domain 1"/>
    <property type="match status" value="1"/>
</dbReference>
<comment type="caution">
    <text evidence="5">The sequence shown here is derived from an EMBL/GenBank/DDBJ whole genome shotgun (WGS) entry which is preliminary data.</text>
</comment>
<dbReference type="SUPFAM" id="SSF48366">
    <property type="entry name" value="Ras GEF"/>
    <property type="match status" value="1"/>
</dbReference>
<feature type="domain" description="N-terminal Ras-GEF" evidence="4">
    <location>
        <begin position="315"/>
        <end position="447"/>
    </location>
</feature>
<organism evidence="5 6">
    <name type="scientific">Olpidium bornovanus</name>
    <dbReference type="NCBI Taxonomy" id="278681"/>
    <lineage>
        <taxon>Eukaryota</taxon>
        <taxon>Fungi</taxon>
        <taxon>Fungi incertae sedis</taxon>
        <taxon>Olpidiomycota</taxon>
        <taxon>Olpidiomycotina</taxon>
        <taxon>Olpidiomycetes</taxon>
        <taxon>Olpidiales</taxon>
        <taxon>Olpidiaceae</taxon>
        <taxon>Olpidium</taxon>
    </lineage>
</organism>
<dbReference type="Gene3D" id="1.10.840.10">
    <property type="entry name" value="Ras guanine-nucleotide exchange factors catalytic domain"/>
    <property type="match status" value="1"/>
</dbReference>
<dbReference type="Proteomes" id="UP000673691">
    <property type="component" value="Unassembled WGS sequence"/>
</dbReference>
<name>A0A8H7ZME9_9FUNG</name>
<dbReference type="PROSITE" id="PS50212">
    <property type="entry name" value="RASGEF_NTER"/>
    <property type="match status" value="1"/>
</dbReference>
<dbReference type="InterPro" id="IPR008937">
    <property type="entry name" value="Ras-like_GEF"/>
</dbReference>
<dbReference type="InterPro" id="IPR000651">
    <property type="entry name" value="Ras-like_Gua-exchang_fac_N"/>
</dbReference>
<evidence type="ECO:0000256" key="1">
    <source>
        <dbReference type="ARBA" id="ARBA00022658"/>
    </source>
</evidence>
<keyword evidence="6" id="KW-1185">Reference proteome</keyword>
<dbReference type="InterPro" id="IPR023578">
    <property type="entry name" value="Ras_GEF_dom_sf"/>
</dbReference>
<evidence type="ECO:0000256" key="2">
    <source>
        <dbReference type="PROSITE-ProRule" id="PRU00168"/>
    </source>
</evidence>
<dbReference type="PANTHER" id="PTHR23113">
    <property type="entry name" value="GUANINE NUCLEOTIDE EXCHANGE FACTOR"/>
    <property type="match status" value="1"/>
</dbReference>
<dbReference type="SMART" id="SM00229">
    <property type="entry name" value="RasGEFN"/>
    <property type="match status" value="1"/>
</dbReference>
<dbReference type="CDD" id="cd06224">
    <property type="entry name" value="REM"/>
    <property type="match status" value="1"/>
</dbReference>
<dbReference type="InterPro" id="IPR001895">
    <property type="entry name" value="RASGEF_cat_dom"/>
</dbReference>
<evidence type="ECO:0000313" key="5">
    <source>
        <dbReference type="EMBL" id="KAG5455613.1"/>
    </source>
</evidence>
<evidence type="ECO:0000259" key="4">
    <source>
        <dbReference type="PROSITE" id="PS50212"/>
    </source>
</evidence>
<dbReference type="GO" id="GO:0005886">
    <property type="term" value="C:plasma membrane"/>
    <property type="evidence" value="ECO:0007669"/>
    <property type="project" value="TreeGrafter"/>
</dbReference>
<feature type="domain" description="Ras-GEF" evidence="3">
    <location>
        <begin position="527"/>
        <end position="559"/>
    </location>
</feature>
<gene>
    <name evidence="5" type="ORF">BJ554DRAFT_4907</name>
</gene>
<reference evidence="5 6" key="1">
    <citation type="journal article" name="Sci. Rep.">
        <title>Genome-scale phylogenetic analyses confirm Olpidium as the closest living zoosporic fungus to the non-flagellated, terrestrial fungi.</title>
        <authorList>
            <person name="Chang Y."/>
            <person name="Rochon D."/>
            <person name="Sekimoto S."/>
            <person name="Wang Y."/>
            <person name="Chovatia M."/>
            <person name="Sandor L."/>
            <person name="Salamov A."/>
            <person name="Grigoriev I.V."/>
            <person name="Stajich J.E."/>
            <person name="Spatafora J.W."/>
        </authorList>
    </citation>
    <scope>NUCLEOTIDE SEQUENCE [LARGE SCALE GENOMIC DNA]</scope>
    <source>
        <strain evidence="5">S191</strain>
    </source>
</reference>
<dbReference type="Pfam" id="PF00618">
    <property type="entry name" value="RasGEF_N"/>
    <property type="match status" value="1"/>
</dbReference>